<reference evidence="3" key="1">
    <citation type="submission" date="2018-05" db="EMBL/GenBank/DDBJ databases">
        <authorList>
            <person name="Lanie J.A."/>
            <person name="Ng W.-L."/>
            <person name="Kazmierczak K.M."/>
            <person name="Andrzejewski T.M."/>
            <person name="Davidsen T.M."/>
            <person name="Wayne K.J."/>
            <person name="Tettelin H."/>
            <person name="Glass J.I."/>
            <person name="Rusch D."/>
            <person name="Podicherti R."/>
            <person name="Tsui H.-C.T."/>
            <person name="Winkler M.E."/>
        </authorList>
    </citation>
    <scope>NUCLEOTIDE SEQUENCE</scope>
</reference>
<dbReference type="Gene3D" id="3.10.450.240">
    <property type="match status" value="1"/>
</dbReference>
<accession>A0A381Y5A3</accession>
<organism evidence="3">
    <name type="scientific">marine metagenome</name>
    <dbReference type="NCBI Taxonomy" id="408172"/>
    <lineage>
        <taxon>unclassified sequences</taxon>
        <taxon>metagenomes</taxon>
        <taxon>ecological metagenomes</taxon>
    </lineage>
</organism>
<feature type="transmembrane region" description="Helical" evidence="1">
    <location>
        <begin position="6"/>
        <end position="23"/>
    </location>
</feature>
<dbReference type="SUPFAM" id="SSF54427">
    <property type="entry name" value="NTF2-like"/>
    <property type="match status" value="1"/>
</dbReference>
<dbReference type="Pfam" id="PF04280">
    <property type="entry name" value="Tim44"/>
    <property type="match status" value="1"/>
</dbReference>
<proteinExistence type="predicted"/>
<sequence length="193" mass="22338">MVYGDLQIFDLIIFAGIAVFLIYRLRNVLGKRTGFEGQKHTTETRTKNVENTKKFTPQLKDNESKLSIAYGVLADFDHRQFLESAKFAFETIINAFNKGDKKTLKPLLTKEAFLSFERAIDNQDNNPNFQFYSLVVDAVEDVVVEKEIINITLKFTSEQFKDNDESTIIKKQDVWTFQKKINSKSLNWFLSST</sequence>
<dbReference type="EMBL" id="UINC01017413">
    <property type="protein sequence ID" value="SVA72155.1"/>
    <property type="molecule type" value="Genomic_DNA"/>
</dbReference>
<evidence type="ECO:0000256" key="1">
    <source>
        <dbReference type="SAM" id="Phobius"/>
    </source>
</evidence>
<evidence type="ECO:0000259" key="2">
    <source>
        <dbReference type="SMART" id="SM00978"/>
    </source>
</evidence>
<dbReference type="AlphaFoldDB" id="A0A381Y5A3"/>
<keyword evidence="1" id="KW-0812">Transmembrane</keyword>
<dbReference type="InterPro" id="IPR032710">
    <property type="entry name" value="NTF2-like_dom_sf"/>
</dbReference>
<dbReference type="SMART" id="SM00978">
    <property type="entry name" value="Tim44"/>
    <property type="match status" value="1"/>
</dbReference>
<protein>
    <recommendedName>
        <fullName evidence="2">Tim44-like domain-containing protein</fullName>
    </recommendedName>
</protein>
<dbReference type="NCBIfam" id="NF033779">
    <property type="entry name" value="Tim44_TimA_adap"/>
    <property type="match status" value="1"/>
</dbReference>
<evidence type="ECO:0000313" key="3">
    <source>
        <dbReference type="EMBL" id="SVA72155.1"/>
    </source>
</evidence>
<gene>
    <name evidence="3" type="ORF">METZ01_LOCUS125009</name>
</gene>
<dbReference type="InterPro" id="IPR007379">
    <property type="entry name" value="Tim44-like_dom"/>
</dbReference>
<keyword evidence="1" id="KW-1133">Transmembrane helix</keyword>
<feature type="domain" description="Tim44-like" evidence="2">
    <location>
        <begin position="64"/>
        <end position="193"/>
    </location>
</feature>
<keyword evidence="1" id="KW-0472">Membrane</keyword>
<name>A0A381Y5A3_9ZZZZ</name>